<dbReference type="Proteomes" id="UP001138500">
    <property type="component" value="Unassembled WGS sequence"/>
</dbReference>
<sequence length="85" mass="9520">MNLILPITALLAQASANACHCNPHSPEAPDVGWIVTEDVCRNLQQWGWAVQYKDHECVGDGQLMSKQSWRRFCEDKNNSVGDCAF</sequence>
<comment type="caution">
    <text evidence="2">The sequence shown here is derived from an EMBL/GenBank/DDBJ whole genome shotgun (WGS) entry which is preliminary data.</text>
</comment>
<evidence type="ECO:0000313" key="3">
    <source>
        <dbReference type="Proteomes" id="UP001138500"/>
    </source>
</evidence>
<proteinExistence type="predicted"/>
<reference evidence="2 3" key="2">
    <citation type="journal article" date="2021" name="Curr. Genet.">
        <title>Genetic response to nitrogen starvation in the aggressive Eucalyptus foliar pathogen Teratosphaeria destructans.</title>
        <authorList>
            <person name="Havenga M."/>
            <person name="Wingfield B.D."/>
            <person name="Wingfield M.J."/>
            <person name="Dreyer L.L."/>
            <person name="Roets F."/>
            <person name="Aylward J."/>
        </authorList>
    </citation>
    <scope>NUCLEOTIDE SEQUENCE [LARGE SCALE GENOMIC DNA]</scope>
    <source>
        <strain evidence="2">CMW44962</strain>
    </source>
</reference>
<gene>
    <name evidence="2" type="ORF">Tdes44962_MAKER09860</name>
</gene>
<protein>
    <recommendedName>
        <fullName evidence="4">Secreted protein</fullName>
    </recommendedName>
</protein>
<reference evidence="2 3" key="1">
    <citation type="journal article" date="2018" name="IMA Fungus">
        <title>IMA Genome-F 10: Nine draft genome sequences of Claviceps purpurea s.lat., including C. arundinis, C. humidiphila, and C. cf. spartinae, pseudomolecules for the pitch canker pathogen Fusarium circinatum, draft genome of Davidsoniella eucalypti, Grosmannia galeiformis, Quambalaria eucalypti, and Teratosphaeria destructans.</title>
        <authorList>
            <person name="Wingfield B.D."/>
            <person name="Liu M."/>
            <person name="Nguyen H.D."/>
            <person name="Lane F.A."/>
            <person name="Morgan S.W."/>
            <person name="De Vos L."/>
            <person name="Wilken P.M."/>
            <person name="Duong T.A."/>
            <person name="Aylward J."/>
            <person name="Coetzee M.P."/>
            <person name="Dadej K."/>
            <person name="De Beer Z.W."/>
            <person name="Findlay W."/>
            <person name="Havenga M."/>
            <person name="Kolarik M."/>
            <person name="Menzies J.G."/>
            <person name="Naidoo K."/>
            <person name="Pochopski O."/>
            <person name="Shoukouhi P."/>
            <person name="Santana Q.C."/>
            <person name="Seifert K.A."/>
            <person name="Soal N."/>
            <person name="Steenkamp E.T."/>
            <person name="Tatham C.T."/>
            <person name="van der Nest M.A."/>
            <person name="Wingfield M.J."/>
        </authorList>
    </citation>
    <scope>NUCLEOTIDE SEQUENCE [LARGE SCALE GENOMIC DNA]</scope>
    <source>
        <strain evidence="2">CMW44962</strain>
    </source>
</reference>
<evidence type="ECO:0000256" key="1">
    <source>
        <dbReference type="SAM" id="SignalP"/>
    </source>
</evidence>
<feature type="chain" id="PRO_5040749267" description="Secreted protein" evidence="1">
    <location>
        <begin position="19"/>
        <end position="85"/>
    </location>
</feature>
<name>A0A9W7SQS5_9PEZI</name>
<dbReference type="AlphaFoldDB" id="A0A9W7SQS5"/>
<evidence type="ECO:0000313" key="2">
    <source>
        <dbReference type="EMBL" id="KAH9827056.1"/>
    </source>
</evidence>
<evidence type="ECO:0008006" key="4">
    <source>
        <dbReference type="Google" id="ProtNLM"/>
    </source>
</evidence>
<keyword evidence="1" id="KW-0732">Signal</keyword>
<dbReference type="EMBL" id="RIBY02001921">
    <property type="protein sequence ID" value="KAH9827056.1"/>
    <property type="molecule type" value="Genomic_DNA"/>
</dbReference>
<accession>A0A9W7SQS5</accession>
<organism evidence="2 3">
    <name type="scientific">Teratosphaeria destructans</name>
    <dbReference type="NCBI Taxonomy" id="418781"/>
    <lineage>
        <taxon>Eukaryota</taxon>
        <taxon>Fungi</taxon>
        <taxon>Dikarya</taxon>
        <taxon>Ascomycota</taxon>
        <taxon>Pezizomycotina</taxon>
        <taxon>Dothideomycetes</taxon>
        <taxon>Dothideomycetidae</taxon>
        <taxon>Mycosphaerellales</taxon>
        <taxon>Teratosphaeriaceae</taxon>
        <taxon>Teratosphaeria</taxon>
    </lineage>
</organism>
<feature type="signal peptide" evidence="1">
    <location>
        <begin position="1"/>
        <end position="18"/>
    </location>
</feature>
<keyword evidence="3" id="KW-1185">Reference proteome</keyword>